<evidence type="ECO:0000313" key="1">
    <source>
        <dbReference type="EnsemblMetazoa" id="AFAF008181-PA"/>
    </source>
</evidence>
<reference evidence="1" key="2">
    <citation type="submission" date="2020-05" db="UniProtKB">
        <authorList>
            <consortium name="EnsemblMetazoa"/>
        </authorList>
    </citation>
    <scope>IDENTIFICATION</scope>
    <source>
        <strain evidence="1">FAR1</strain>
    </source>
</reference>
<dbReference type="VEuPathDB" id="VectorBase:AFAF008181"/>
<dbReference type="EnsemblMetazoa" id="AFAF008181-RA">
    <property type="protein sequence ID" value="AFAF008181-PA"/>
    <property type="gene ID" value="AFAF008181"/>
</dbReference>
<dbReference type="STRING" id="69004.A0A182QDW2"/>
<protein>
    <submittedName>
        <fullName evidence="1">Uncharacterized protein</fullName>
    </submittedName>
</protein>
<organism evidence="1 2">
    <name type="scientific">Anopheles farauti</name>
    <dbReference type="NCBI Taxonomy" id="69004"/>
    <lineage>
        <taxon>Eukaryota</taxon>
        <taxon>Metazoa</taxon>
        <taxon>Ecdysozoa</taxon>
        <taxon>Arthropoda</taxon>
        <taxon>Hexapoda</taxon>
        <taxon>Insecta</taxon>
        <taxon>Pterygota</taxon>
        <taxon>Neoptera</taxon>
        <taxon>Endopterygota</taxon>
        <taxon>Diptera</taxon>
        <taxon>Nematocera</taxon>
        <taxon>Culicoidea</taxon>
        <taxon>Culicidae</taxon>
        <taxon>Anophelinae</taxon>
        <taxon>Anopheles</taxon>
    </lineage>
</organism>
<dbReference type="Proteomes" id="UP000075886">
    <property type="component" value="Unassembled WGS sequence"/>
</dbReference>
<dbReference type="AlphaFoldDB" id="A0A182QDW2"/>
<proteinExistence type="predicted"/>
<sequence>MQSATIMDMLTTPTTFPLKIDWEGKMEPSSPSDYSQQGFAEEESIFDADTYDFCNEGLFNNALIDLEDLKPDPSELLKGDVVVLPVVKLSEALSRFTSCICVCDGDDGKIRHTLQPLPPVSMSVVAVVAVAYRYTWNREIVFNSQKLVKRRPALAAAVATAAV</sequence>
<keyword evidence="2" id="KW-1185">Reference proteome</keyword>
<reference evidence="2" key="1">
    <citation type="submission" date="2014-01" db="EMBL/GenBank/DDBJ databases">
        <title>The Genome Sequence of Anopheles farauti FAR1 (V2).</title>
        <authorList>
            <consortium name="The Broad Institute Genomics Platform"/>
            <person name="Neafsey D.E."/>
            <person name="Besansky N."/>
            <person name="Howell P."/>
            <person name="Walton C."/>
            <person name="Young S.K."/>
            <person name="Zeng Q."/>
            <person name="Gargeya S."/>
            <person name="Fitzgerald M."/>
            <person name="Haas B."/>
            <person name="Abouelleil A."/>
            <person name="Allen A.W."/>
            <person name="Alvarado L."/>
            <person name="Arachchi H.M."/>
            <person name="Berlin A.M."/>
            <person name="Chapman S.B."/>
            <person name="Gainer-Dewar J."/>
            <person name="Goldberg J."/>
            <person name="Griggs A."/>
            <person name="Gujja S."/>
            <person name="Hansen M."/>
            <person name="Howarth C."/>
            <person name="Imamovic A."/>
            <person name="Ireland A."/>
            <person name="Larimer J."/>
            <person name="McCowan C."/>
            <person name="Murphy C."/>
            <person name="Pearson M."/>
            <person name="Poon T.W."/>
            <person name="Priest M."/>
            <person name="Roberts A."/>
            <person name="Saif S."/>
            <person name="Shea T."/>
            <person name="Sisk P."/>
            <person name="Sykes S."/>
            <person name="Wortman J."/>
            <person name="Nusbaum C."/>
            <person name="Birren B."/>
        </authorList>
    </citation>
    <scope>NUCLEOTIDE SEQUENCE [LARGE SCALE GENOMIC DNA]</scope>
    <source>
        <strain evidence="2">FAR1</strain>
    </source>
</reference>
<dbReference type="EMBL" id="AXCN02002068">
    <property type="status" value="NOT_ANNOTATED_CDS"/>
    <property type="molecule type" value="Genomic_DNA"/>
</dbReference>
<accession>A0A182QDW2</accession>
<name>A0A182QDW2_9DIPT</name>
<evidence type="ECO:0000313" key="2">
    <source>
        <dbReference type="Proteomes" id="UP000075886"/>
    </source>
</evidence>